<name>A0ABQ3VZM0_9LACO</name>
<keyword evidence="1" id="KW-0472">Membrane</keyword>
<evidence type="ECO:0000256" key="1">
    <source>
        <dbReference type="SAM" id="Phobius"/>
    </source>
</evidence>
<evidence type="ECO:0000259" key="2">
    <source>
        <dbReference type="PROSITE" id="PS51704"/>
    </source>
</evidence>
<feature type="transmembrane region" description="Helical" evidence="1">
    <location>
        <begin position="6"/>
        <end position="29"/>
    </location>
</feature>
<evidence type="ECO:0000313" key="4">
    <source>
        <dbReference type="Proteomes" id="UP000604765"/>
    </source>
</evidence>
<dbReference type="Proteomes" id="UP000604765">
    <property type="component" value="Unassembled WGS sequence"/>
</dbReference>
<dbReference type="Gene3D" id="3.20.20.190">
    <property type="entry name" value="Phosphatidylinositol (PI) phosphodiesterase"/>
    <property type="match status" value="1"/>
</dbReference>
<feature type="transmembrane region" description="Helical" evidence="1">
    <location>
        <begin position="70"/>
        <end position="88"/>
    </location>
</feature>
<comment type="caution">
    <text evidence="3">The sequence shown here is derived from an EMBL/GenBank/DDBJ whole genome shotgun (WGS) entry which is preliminary data.</text>
</comment>
<proteinExistence type="predicted"/>
<protein>
    <recommendedName>
        <fullName evidence="2">GP-PDE domain-containing protein</fullName>
    </recommendedName>
</protein>
<dbReference type="EMBL" id="BNJR01000015">
    <property type="protein sequence ID" value="GHP14360.1"/>
    <property type="molecule type" value="Genomic_DNA"/>
</dbReference>
<dbReference type="PANTHER" id="PTHR46211">
    <property type="entry name" value="GLYCEROPHOSPHORYL DIESTER PHOSPHODIESTERASE"/>
    <property type="match status" value="1"/>
</dbReference>
<dbReference type="PROSITE" id="PS51704">
    <property type="entry name" value="GP_PDE"/>
    <property type="match status" value="1"/>
</dbReference>
<evidence type="ECO:0000313" key="3">
    <source>
        <dbReference type="EMBL" id="GHP14360.1"/>
    </source>
</evidence>
<dbReference type="PANTHER" id="PTHR46211:SF8">
    <property type="entry name" value="PHOSPHODIESTERASE"/>
    <property type="match status" value="1"/>
</dbReference>
<dbReference type="InterPro" id="IPR017946">
    <property type="entry name" value="PLC-like_Pdiesterase_TIM-brl"/>
</dbReference>
<feature type="transmembrane region" description="Helical" evidence="1">
    <location>
        <begin position="41"/>
        <end position="64"/>
    </location>
</feature>
<organism evidence="3 4">
    <name type="scientific">Lentilactobacillus fungorum</name>
    <dbReference type="NCBI Taxonomy" id="2201250"/>
    <lineage>
        <taxon>Bacteria</taxon>
        <taxon>Bacillati</taxon>
        <taxon>Bacillota</taxon>
        <taxon>Bacilli</taxon>
        <taxon>Lactobacillales</taxon>
        <taxon>Lactobacillaceae</taxon>
        <taxon>Lentilactobacillus</taxon>
    </lineage>
</organism>
<reference evidence="3 4" key="1">
    <citation type="journal article" date="2021" name="Int. J. Syst. Evol. Microbiol.">
        <title>Lentilactobacillus fungorum sp. nov., isolated from spent mushroom substrates.</title>
        <authorList>
            <person name="Tohno M."/>
            <person name="Tanizawa Y."/>
            <person name="Kojima Y."/>
            <person name="Sakamoto M."/>
            <person name="Ohkuma M."/>
            <person name="Kobayashi H."/>
        </authorList>
    </citation>
    <scope>NUCLEOTIDE SEQUENCE [LARGE SCALE GENOMIC DNA]</scope>
    <source>
        <strain evidence="3 4">YK48G</strain>
    </source>
</reference>
<feature type="domain" description="GP-PDE" evidence="2">
    <location>
        <begin position="99"/>
        <end position="339"/>
    </location>
</feature>
<dbReference type="SUPFAM" id="SSF51695">
    <property type="entry name" value="PLC-like phosphodiesterases"/>
    <property type="match status" value="1"/>
</dbReference>
<sequence length="339" mass="38651">MWRGGLWLVGMLSASGLIIIGLAGINRVIENKEIWWLSQGVINFVVPLVQLTIILKLLGVPVNYRATDRLWWPVWFLSFAMVGVLGGLSGNSGRQPIPQTVIVHRGVIDHDATGNTIAALVKNSRYHFPYVEMDVQETKDHHFICAHDNTIKIPHGGNQEIDRLSLKTIQQYHRVELFGDYLRVANRLGQPLIIELKLTNHSDSNMGMRFAQLYRHQLQQLPHQVHSIGYRPLRQIKQEIPSIKVGLVTMLNFGNIAKLSVDFYTLEHVTITNYLMRSLTGEGRPIYAWTDNRRDSMIRAAMMGVNGQVTDQADKLAMLKINADQNRWLLLLNFLLDYL</sequence>
<dbReference type="InterPro" id="IPR030395">
    <property type="entry name" value="GP_PDE_dom"/>
</dbReference>
<keyword evidence="1" id="KW-0812">Transmembrane</keyword>
<accession>A0ABQ3VZM0</accession>
<gene>
    <name evidence="3" type="ORF">YK48G_17850</name>
</gene>
<keyword evidence="1" id="KW-1133">Transmembrane helix</keyword>
<dbReference type="Pfam" id="PF03009">
    <property type="entry name" value="GDPD"/>
    <property type="match status" value="1"/>
</dbReference>
<keyword evidence="4" id="KW-1185">Reference proteome</keyword>